<dbReference type="OrthoDB" id="5878504at2"/>
<reference evidence="1 2" key="1">
    <citation type="submission" date="2014-04" db="EMBL/GenBank/DDBJ databases">
        <title>Draft genome sequence of Photobacterium halotolerans S2753: a solonamide, ngercheumicin and holomycin producer.</title>
        <authorList>
            <person name="Machado H.R."/>
            <person name="Gram L."/>
        </authorList>
    </citation>
    <scope>NUCLEOTIDE SEQUENCE [LARGE SCALE GENOMIC DNA]</scope>
    <source>
        <strain evidence="1 2">S2753</strain>
    </source>
</reference>
<dbReference type="RefSeq" id="WP_036755560.1">
    <property type="nucleotide sequence ID" value="NZ_JAGSGC010000014.1"/>
</dbReference>
<accession>A0A066RRP6</accession>
<dbReference type="EMBL" id="JMIB01000034">
    <property type="protein sequence ID" value="KDM90357.1"/>
    <property type="molecule type" value="Genomic_DNA"/>
</dbReference>
<evidence type="ECO:0000313" key="1">
    <source>
        <dbReference type="EMBL" id="KDM90357.1"/>
    </source>
</evidence>
<protein>
    <submittedName>
        <fullName evidence="1">Uncharacterized protein</fullName>
    </submittedName>
</protein>
<dbReference type="Proteomes" id="UP000027192">
    <property type="component" value="Unassembled WGS sequence"/>
</dbReference>
<organism evidence="1 2">
    <name type="scientific">Photobacterium galatheae</name>
    <dbReference type="NCBI Taxonomy" id="1654360"/>
    <lineage>
        <taxon>Bacteria</taxon>
        <taxon>Pseudomonadati</taxon>
        <taxon>Pseudomonadota</taxon>
        <taxon>Gammaproteobacteria</taxon>
        <taxon>Vibrionales</taxon>
        <taxon>Vibrionaceae</taxon>
        <taxon>Photobacterium</taxon>
    </lineage>
</organism>
<name>A0A066RRP6_9GAMM</name>
<dbReference type="AlphaFoldDB" id="A0A066RRP6"/>
<gene>
    <name evidence="1" type="ORF">EA58_17845</name>
</gene>
<comment type="caution">
    <text evidence="1">The sequence shown here is derived from an EMBL/GenBank/DDBJ whole genome shotgun (WGS) entry which is preliminary data.</text>
</comment>
<keyword evidence="2" id="KW-1185">Reference proteome</keyword>
<sequence>MNDGDNLMCIVKKLVGIIIFSVSYPTFATEYNPFETDCGNISVNEYFSNYQVYDLNMYRGSLQTEEEARDWAGKGAIVKQDMFQIRNIKISNPHYEIKCYKPFIEGEVPLPSQRLSNFYGVGIERKRIDILYVYDPKLKRETPSTQFDIVGKELWWLPNGWLYKLKTRQDNTSLCDDTEMAEFSCQLTNKKYVSLCESPEIKMLQYKYGTSGKVELVYPNQYEAPIKWQPFESTIVSFERGQYKYRIDSQHKGYVLFVTKGNKTIYSKQCKRVF</sequence>
<proteinExistence type="predicted"/>
<evidence type="ECO:0000313" key="2">
    <source>
        <dbReference type="Proteomes" id="UP000027192"/>
    </source>
</evidence>